<dbReference type="InterPro" id="IPR008966">
    <property type="entry name" value="Adhesion_dom_sf"/>
</dbReference>
<dbReference type="OrthoDB" id="6455611at2"/>
<dbReference type="Proteomes" id="UP000005723">
    <property type="component" value="Unassembled WGS sequence"/>
</dbReference>
<dbReference type="HOGENOM" id="CLU_088965_0_0_6"/>
<comment type="similarity">
    <text evidence="2">Belongs to the fimbrial protein family.</text>
</comment>
<dbReference type="InterPro" id="IPR036937">
    <property type="entry name" value="Adhesion_dom_fimbrial_sf"/>
</dbReference>
<comment type="subcellular location">
    <subcellularLocation>
        <location evidence="1">Fimbrium</location>
    </subcellularLocation>
</comment>
<proteinExistence type="inferred from homology"/>
<dbReference type="PANTHER" id="PTHR33420:SF12">
    <property type="entry name" value="FIMBRIN-LIKE PROTEIN FIMI-RELATED"/>
    <property type="match status" value="1"/>
</dbReference>
<dbReference type="GO" id="GO:0009289">
    <property type="term" value="C:pilus"/>
    <property type="evidence" value="ECO:0007669"/>
    <property type="project" value="UniProtKB-SubCell"/>
</dbReference>
<dbReference type="InterPro" id="IPR000259">
    <property type="entry name" value="Adhesion_dom_fimbrial"/>
</dbReference>
<keyword evidence="3 5" id="KW-0732">Signal</keyword>
<evidence type="ECO:0000313" key="7">
    <source>
        <dbReference type="EMBL" id="EFE95994.1"/>
    </source>
</evidence>
<evidence type="ECO:0000256" key="3">
    <source>
        <dbReference type="ARBA" id="ARBA00022729"/>
    </source>
</evidence>
<organism evidence="7 8">
    <name type="scientific">Serratia odorifera DSM 4582</name>
    <dbReference type="NCBI Taxonomy" id="667129"/>
    <lineage>
        <taxon>Bacteria</taxon>
        <taxon>Pseudomonadati</taxon>
        <taxon>Pseudomonadota</taxon>
        <taxon>Gammaproteobacteria</taxon>
        <taxon>Enterobacterales</taxon>
        <taxon>Yersiniaceae</taxon>
        <taxon>Serratia</taxon>
    </lineage>
</organism>
<evidence type="ECO:0000256" key="1">
    <source>
        <dbReference type="ARBA" id="ARBA00004561"/>
    </source>
</evidence>
<feature type="chain" id="PRO_5003056874" evidence="5">
    <location>
        <begin position="28"/>
        <end position="187"/>
    </location>
</feature>
<comment type="caution">
    <text evidence="7">The sequence shown here is derived from an EMBL/GenBank/DDBJ whole genome shotgun (WGS) entry which is preliminary data.</text>
</comment>
<evidence type="ECO:0000256" key="4">
    <source>
        <dbReference type="ARBA" id="ARBA00023263"/>
    </source>
</evidence>
<dbReference type="AlphaFoldDB" id="D4E259"/>
<dbReference type="Pfam" id="PF00419">
    <property type="entry name" value="Fimbrial"/>
    <property type="match status" value="1"/>
</dbReference>
<evidence type="ECO:0000313" key="8">
    <source>
        <dbReference type="Proteomes" id="UP000005723"/>
    </source>
</evidence>
<protein>
    <submittedName>
        <fullName evidence="7">Fimbrial protein</fullName>
    </submittedName>
</protein>
<dbReference type="STRING" id="667129.HMPREF0758_2259"/>
<reference evidence="7 8" key="1">
    <citation type="submission" date="2010-01" db="EMBL/GenBank/DDBJ databases">
        <authorList>
            <person name="Muzny D."/>
            <person name="Qin X."/>
            <person name="Deng J."/>
            <person name="Jiang H."/>
            <person name="Liu Y."/>
            <person name="Qu J."/>
            <person name="Song X.-Z."/>
            <person name="Zhang L."/>
            <person name="Thornton R."/>
            <person name="Coyle M."/>
            <person name="Francisco L."/>
            <person name="Jackson L."/>
            <person name="Javaid M."/>
            <person name="Korchina V."/>
            <person name="Kovar C."/>
            <person name="Mata R."/>
            <person name="Mathew T."/>
            <person name="Ngo R."/>
            <person name="Nguyen L."/>
            <person name="Nguyen N."/>
            <person name="Okwuonu G."/>
            <person name="Ongeri F."/>
            <person name="Pham C."/>
            <person name="Simmons D."/>
            <person name="Wilczek-Boney K."/>
            <person name="Hale W."/>
            <person name="Jakkamsetti A."/>
            <person name="Pham P."/>
            <person name="Ruth R."/>
            <person name="San Lucas F."/>
            <person name="Warren J."/>
            <person name="Zhang J."/>
            <person name="Zhao Z."/>
            <person name="Zhou C."/>
            <person name="Zhu D."/>
            <person name="Lee S."/>
            <person name="Bess C."/>
            <person name="Blankenburg K."/>
            <person name="Forbes L."/>
            <person name="Fu Q."/>
            <person name="Gubbala S."/>
            <person name="Hirani K."/>
            <person name="Jayaseelan J.C."/>
            <person name="Lara F."/>
            <person name="Munidasa M."/>
            <person name="Palculict T."/>
            <person name="Patil S."/>
            <person name="Pu L.-L."/>
            <person name="Saada N."/>
            <person name="Tang L."/>
            <person name="Weissenberger G."/>
            <person name="Zhu Y."/>
            <person name="Hemphill L."/>
            <person name="Shang Y."/>
            <person name="Youmans B."/>
            <person name="Ayvaz T."/>
            <person name="Ross M."/>
            <person name="Santibanez J."/>
            <person name="Aqrawi P."/>
            <person name="Gross S."/>
            <person name="Joshi V."/>
            <person name="Fowler G."/>
            <person name="Nazareth L."/>
            <person name="Reid J."/>
            <person name="Worley K."/>
            <person name="Petrosino J."/>
            <person name="Highlander S."/>
            <person name="Gibbs R."/>
        </authorList>
    </citation>
    <scope>NUCLEOTIDE SEQUENCE [LARGE SCALE GENOMIC DNA]</scope>
    <source>
        <strain evidence="7 8">DSM 4582</strain>
    </source>
</reference>
<dbReference type="Gene3D" id="2.60.40.1090">
    <property type="entry name" value="Fimbrial-type adhesion domain"/>
    <property type="match status" value="1"/>
</dbReference>
<evidence type="ECO:0000256" key="2">
    <source>
        <dbReference type="ARBA" id="ARBA00006671"/>
    </source>
</evidence>
<accession>D4E259</accession>
<keyword evidence="8" id="KW-1185">Reference proteome</keyword>
<evidence type="ECO:0000259" key="6">
    <source>
        <dbReference type="Pfam" id="PF00419"/>
    </source>
</evidence>
<dbReference type="GO" id="GO:0043709">
    <property type="term" value="P:cell adhesion involved in single-species biofilm formation"/>
    <property type="evidence" value="ECO:0007669"/>
    <property type="project" value="TreeGrafter"/>
</dbReference>
<evidence type="ECO:0000256" key="5">
    <source>
        <dbReference type="SAM" id="SignalP"/>
    </source>
</evidence>
<dbReference type="PANTHER" id="PTHR33420">
    <property type="entry name" value="FIMBRIAL SUBUNIT ELFA-RELATED"/>
    <property type="match status" value="1"/>
</dbReference>
<dbReference type="EMBL" id="ADBY01000040">
    <property type="protein sequence ID" value="EFE95994.1"/>
    <property type="molecule type" value="Genomic_DNA"/>
</dbReference>
<sequence length="187" mass="19722">MTVKEPTLRYSTIISAALMLSSAVALAGNRHHVIIDGGQVKLRGAITAAACSVSTGSEAQIVEMGDVRSNQFSGLGSYSPPVAFSIDLTGCNRAIYHAVGVSFWGVTDGKDPLVLKAGNGAQGGPGIGLALFDDHGDLMVPNAPPSRLAMINDRETRLHFSARYRATSRQVTGGEANSWAWFALTYQ</sequence>
<feature type="domain" description="Fimbrial-type adhesion" evidence="6">
    <location>
        <begin position="41"/>
        <end position="187"/>
    </location>
</feature>
<gene>
    <name evidence="7" type="primary">fimI</name>
    <name evidence="7" type="ORF">HMPREF0758_2259</name>
</gene>
<dbReference type="InterPro" id="IPR050263">
    <property type="entry name" value="Bact_Fimbrial_Adh_Pro"/>
</dbReference>
<keyword evidence="4" id="KW-0281">Fimbrium</keyword>
<feature type="signal peptide" evidence="5">
    <location>
        <begin position="1"/>
        <end position="27"/>
    </location>
</feature>
<dbReference type="SUPFAM" id="SSF49401">
    <property type="entry name" value="Bacterial adhesins"/>
    <property type="match status" value="1"/>
</dbReference>
<name>D4E259_SEROD</name>